<keyword evidence="4" id="KW-1185">Reference proteome</keyword>
<dbReference type="InterPro" id="IPR008930">
    <property type="entry name" value="Terpenoid_cyclase/PrenylTrfase"/>
</dbReference>
<feature type="region of interest" description="Disordered" evidence="2">
    <location>
        <begin position="34"/>
        <end position="57"/>
    </location>
</feature>
<reference evidence="3 4" key="1">
    <citation type="submission" date="2024-08" db="EMBL/GenBank/DDBJ databases">
        <title>Insights into the chromosomal genome structure of Flemingia macrophylla.</title>
        <authorList>
            <person name="Ding Y."/>
            <person name="Zhao Y."/>
            <person name="Bi W."/>
            <person name="Wu M."/>
            <person name="Zhao G."/>
            <person name="Gong Y."/>
            <person name="Li W."/>
            <person name="Zhang P."/>
        </authorList>
    </citation>
    <scope>NUCLEOTIDE SEQUENCE [LARGE SCALE GENOMIC DNA]</scope>
    <source>
        <strain evidence="3">DYQJB</strain>
        <tissue evidence="3">Leaf</tissue>
    </source>
</reference>
<sequence length="358" mass="38855">MDVTLIVASESAQSASVPAEEAVTRSEFMAFQDKIQSQNRRNDPFGGREGRRGGSVGSEHVLIDLPRVELEGLDAVDGGHGGHGGDRGESLILHLAKSVVALGEEEGCQKGPNEAVDNDVTGALRGRLTTKSGGGGGNKVWVRRRQRGPGVVEPPLAAERRIVSERGNNGSGGVCENKGNSFKPHDHLNILLEARRTLGKPVNKVFPVLQASIWKQIVKESPIYQEYLGGIRKTLACDVCHGLIAAGRNFSNCSSIRKACEFLLSKQLPSGGSGESNLSCQNKEIMEVFNKNCMISYSAYRNIALGEYQFHVLQASKRIHLLCRSDRSEIILSTYIVFAQEVNEMWADLGSLKTSGIR</sequence>
<comment type="similarity">
    <text evidence="1">Belongs to the terpene cyclase/mutase family.</text>
</comment>
<gene>
    <name evidence="3" type="ORF">Fmac_008177</name>
</gene>
<protein>
    <submittedName>
        <fullName evidence="3">Uncharacterized protein</fullName>
    </submittedName>
</protein>
<evidence type="ECO:0000256" key="2">
    <source>
        <dbReference type="SAM" id="MobiDB-lite"/>
    </source>
</evidence>
<feature type="compositionally biased region" description="Basic and acidic residues" evidence="2">
    <location>
        <begin position="40"/>
        <end position="52"/>
    </location>
</feature>
<evidence type="ECO:0000313" key="4">
    <source>
        <dbReference type="Proteomes" id="UP001603857"/>
    </source>
</evidence>
<proteinExistence type="inferred from homology"/>
<dbReference type="PANTHER" id="PTHR11764:SF20">
    <property type="entry name" value="LANOSTEROL SYNTHASE"/>
    <property type="match status" value="1"/>
</dbReference>
<dbReference type="Gene3D" id="1.50.10.20">
    <property type="match status" value="1"/>
</dbReference>
<evidence type="ECO:0000313" key="3">
    <source>
        <dbReference type="EMBL" id="KAL2340237.1"/>
    </source>
</evidence>
<evidence type="ECO:0000256" key="1">
    <source>
        <dbReference type="ARBA" id="ARBA00009755"/>
    </source>
</evidence>
<dbReference type="PANTHER" id="PTHR11764">
    <property type="entry name" value="TERPENE CYCLASE/MUTASE FAMILY MEMBER"/>
    <property type="match status" value="1"/>
</dbReference>
<organism evidence="3 4">
    <name type="scientific">Flemingia macrophylla</name>
    <dbReference type="NCBI Taxonomy" id="520843"/>
    <lineage>
        <taxon>Eukaryota</taxon>
        <taxon>Viridiplantae</taxon>
        <taxon>Streptophyta</taxon>
        <taxon>Embryophyta</taxon>
        <taxon>Tracheophyta</taxon>
        <taxon>Spermatophyta</taxon>
        <taxon>Magnoliopsida</taxon>
        <taxon>eudicotyledons</taxon>
        <taxon>Gunneridae</taxon>
        <taxon>Pentapetalae</taxon>
        <taxon>rosids</taxon>
        <taxon>fabids</taxon>
        <taxon>Fabales</taxon>
        <taxon>Fabaceae</taxon>
        <taxon>Papilionoideae</taxon>
        <taxon>50 kb inversion clade</taxon>
        <taxon>NPAAA clade</taxon>
        <taxon>indigoferoid/millettioid clade</taxon>
        <taxon>Phaseoleae</taxon>
        <taxon>Flemingia</taxon>
    </lineage>
</organism>
<dbReference type="SUPFAM" id="SSF48239">
    <property type="entry name" value="Terpenoid cyclases/Protein prenyltransferases"/>
    <property type="match status" value="1"/>
</dbReference>
<dbReference type="AlphaFoldDB" id="A0ABD1MWP0"/>
<name>A0ABD1MWP0_9FABA</name>
<accession>A0ABD1MWP0</accession>
<comment type="caution">
    <text evidence="3">The sequence shown here is derived from an EMBL/GenBank/DDBJ whole genome shotgun (WGS) entry which is preliminary data.</text>
</comment>
<dbReference type="EMBL" id="JBGMDY010000003">
    <property type="protein sequence ID" value="KAL2340237.1"/>
    <property type="molecule type" value="Genomic_DNA"/>
</dbReference>
<dbReference type="GO" id="GO:0031559">
    <property type="term" value="F:oxidosqualene cyclase activity"/>
    <property type="evidence" value="ECO:0007669"/>
    <property type="project" value="UniProtKB-ARBA"/>
</dbReference>
<dbReference type="InterPro" id="IPR018333">
    <property type="entry name" value="Squalene_cyclase"/>
</dbReference>
<dbReference type="Proteomes" id="UP001603857">
    <property type="component" value="Unassembled WGS sequence"/>
</dbReference>